<dbReference type="EMBL" id="NUAP01000055">
    <property type="protein sequence ID" value="PEN84782.1"/>
    <property type="molecule type" value="Genomic_DNA"/>
</dbReference>
<reference evidence="2 3" key="1">
    <citation type="submission" date="2017-09" db="EMBL/GenBank/DDBJ databases">
        <title>Large-scale bioinformatics analysis of Bacillus genomes uncovers conserved roles of natural products in bacterial physiology.</title>
        <authorList>
            <consortium name="Agbiome Team Llc"/>
            <person name="Bleich R.M."/>
            <person name="Kirk G.J."/>
            <person name="Santa Maria K.C."/>
            <person name="Allen S.E."/>
            <person name="Farag S."/>
            <person name="Shank E.A."/>
            <person name="Bowers A."/>
        </authorList>
    </citation>
    <scope>NUCLEOTIDE SEQUENCE [LARGE SCALE GENOMIC DNA]</scope>
    <source>
        <strain evidence="2 3">AFS027629</strain>
    </source>
</reference>
<keyword evidence="1" id="KW-1133">Transmembrane helix</keyword>
<evidence type="ECO:0000313" key="3">
    <source>
        <dbReference type="Proteomes" id="UP000220078"/>
    </source>
</evidence>
<gene>
    <name evidence="2" type="ORF">CN551_27700</name>
</gene>
<keyword evidence="1" id="KW-0472">Membrane</keyword>
<dbReference type="AlphaFoldDB" id="A0AB36SVV0"/>
<name>A0AB36SVV0_9BACI</name>
<evidence type="ECO:0000256" key="1">
    <source>
        <dbReference type="SAM" id="Phobius"/>
    </source>
</evidence>
<evidence type="ECO:0000313" key="2">
    <source>
        <dbReference type="EMBL" id="PEN84782.1"/>
    </source>
</evidence>
<keyword evidence="1" id="KW-0812">Transmembrane</keyword>
<proteinExistence type="predicted"/>
<sequence length="66" mass="7944">MKFTNSIPVGILNKKDKIQEHDLIFSVREKQVTEISLIFIVLYFLLIFDITTIYNIYIYIEKFIKK</sequence>
<feature type="transmembrane region" description="Helical" evidence="1">
    <location>
        <begin position="35"/>
        <end position="60"/>
    </location>
</feature>
<comment type="caution">
    <text evidence="2">The sequence shown here is derived from an EMBL/GenBank/DDBJ whole genome shotgun (WGS) entry which is preliminary data.</text>
</comment>
<protein>
    <submittedName>
        <fullName evidence="2">Uncharacterized protein</fullName>
    </submittedName>
</protein>
<organism evidence="2 3">
    <name type="scientific">Bacillus toyonensis</name>
    <dbReference type="NCBI Taxonomy" id="155322"/>
    <lineage>
        <taxon>Bacteria</taxon>
        <taxon>Bacillati</taxon>
        <taxon>Bacillota</taxon>
        <taxon>Bacilli</taxon>
        <taxon>Bacillales</taxon>
        <taxon>Bacillaceae</taxon>
        <taxon>Bacillus</taxon>
        <taxon>Bacillus cereus group</taxon>
    </lineage>
</organism>
<dbReference type="Proteomes" id="UP000220078">
    <property type="component" value="Unassembled WGS sequence"/>
</dbReference>
<accession>A0AB36SVV0</accession>